<name>A0ABV6FN10_9BURK</name>
<evidence type="ECO:0000313" key="3">
    <source>
        <dbReference type="Proteomes" id="UP001589773"/>
    </source>
</evidence>
<dbReference type="EMBL" id="JBHLWP010000044">
    <property type="protein sequence ID" value="MFC0254684.1"/>
    <property type="molecule type" value="Genomic_DNA"/>
</dbReference>
<accession>A0ABV6FN10</accession>
<dbReference type="Gene3D" id="3.40.50.300">
    <property type="entry name" value="P-loop containing nucleotide triphosphate hydrolases"/>
    <property type="match status" value="1"/>
</dbReference>
<dbReference type="Proteomes" id="UP001589773">
    <property type="component" value="Unassembled WGS sequence"/>
</dbReference>
<proteinExistence type="predicted"/>
<dbReference type="SUPFAM" id="SSF52540">
    <property type="entry name" value="P-loop containing nucleoside triphosphate hydrolases"/>
    <property type="match status" value="1"/>
</dbReference>
<protein>
    <submittedName>
        <fullName evidence="2">Uncharacterized protein</fullName>
    </submittedName>
</protein>
<gene>
    <name evidence="2" type="ORF">ACFFJK_22655</name>
</gene>
<keyword evidence="3" id="KW-1185">Reference proteome</keyword>
<feature type="region of interest" description="Disordered" evidence="1">
    <location>
        <begin position="1"/>
        <end position="32"/>
    </location>
</feature>
<sequence length="754" mass="82706">MPYTASKSPTKDRPGFSISFRHPCRNDSKGKPGLKVRRGLGTAIAEEADALVAQMNKLLADESWWNASRYNEALQAFSPIVVDAFFDGLQASVPNPVALRDSVIPLPGRADGYARVLFVGTTGAGKTSLLRHLIGSNPDKDRFPSTSTAKTTVSDIEVIPDDGPYRAAVTFFSEHAIRANVEDCVVAACSAVWDSMGDEKVADRLLHHADQRFRLSYLLGAWKTPSDDVADDDWDFGGGDGPSAAPVADDREAVPPADAAALQIKLAGYVDRVKTIAAAMAAAIKAELLPEPSTAQPEDLQAALEIFQSELLDDEAFRDLVLDIMDDIQLRFDRLDVGTLTKRGKAARWPELWTYETADRDDFLRQVRWFSSNYAPAFGRLLTPLVDGIRVRGPLHPVFTNRRDKVVYLDGQGLGHTPDSSSSVTTHVTQRFADVDTILLVDNAEQPIQAAAQAVLRAVAASGNYGKLAIAFTHFDQVKGLNLPGFAAKRAHVLASVYNYLARLREVLNGPIVTAIERTIDAQCFMLGGLDAASEKLPGGVRAQLEQLMEQFERSITPPPLPDAKPSYDPSGLGFAVQRAAESFQRAWKFRLGFASSAEISKEHWTRVKALNRRIANELDVEYDSLRPVADFVGRITEEISNFLDHPVRWSRTPKDDTEAQEAIAPIRQAVFRELHSLAVARLVDQHLADWRRGNDHKGKGSADRRAVDIRGIYELAAPVPGTVNSEPALDFMKAVRNIVRAAIEDQGGEMKTL</sequence>
<dbReference type="InterPro" id="IPR027417">
    <property type="entry name" value="P-loop_NTPase"/>
</dbReference>
<evidence type="ECO:0000256" key="1">
    <source>
        <dbReference type="SAM" id="MobiDB-lite"/>
    </source>
</evidence>
<organism evidence="2 3">
    <name type="scientific">Massilia consociata</name>
    <dbReference type="NCBI Taxonomy" id="760117"/>
    <lineage>
        <taxon>Bacteria</taxon>
        <taxon>Pseudomonadati</taxon>
        <taxon>Pseudomonadota</taxon>
        <taxon>Betaproteobacteria</taxon>
        <taxon>Burkholderiales</taxon>
        <taxon>Oxalobacteraceae</taxon>
        <taxon>Telluria group</taxon>
        <taxon>Massilia</taxon>
    </lineage>
</organism>
<reference evidence="2 3" key="1">
    <citation type="submission" date="2024-09" db="EMBL/GenBank/DDBJ databases">
        <authorList>
            <person name="Sun Q."/>
            <person name="Mori K."/>
        </authorList>
    </citation>
    <scope>NUCLEOTIDE SEQUENCE [LARGE SCALE GENOMIC DNA]</scope>
    <source>
        <strain evidence="2 3">CCM 7792</strain>
    </source>
</reference>
<evidence type="ECO:0000313" key="2">
    <source>
        <dbReference type="EMBL" id="MFC0254684.1"/>
    </source>
</evidence>
<comment type="caution">
    <text evidence="2">The sequence shown here is derived from an EMBL/GenBank/DDBJ whole genome shotgun (WGS) entry which is preliminary data.</text>
</comment>